<comment type="caution">
    <text evidence="1">The sequence shown here is derived from an EMBL/GenBank/DDBJ whole genome shotgun (WGS) entry which is preliminary data.</text>
</comment>
<protein>
    <submittedName>
        <fullName evidence="1">Glycosyltransferase involved in cell wall bisynthesis</fullName>
    </submittedName>
</protein>
<dbReference type="GO" id="GO:0016740">
    <property type="term" value="F:transferase activity"/>
    <property type="evidence" value="ECO:0007669"/>
    <property type="project" value="UniProtKB-KW"/>
</dbReference>
<accession>A0A8B6M6F6</accession>
<name>A0A8B6M6F6_METTU</name>
<dbReference type="SUPFAM" id="SSF53756">
    <property type="entry name" value="UDP-Glycosyltransferase/glycogen phosphorylase"/>
    <property type="match status" value="1"/>
</dbReference>
<dbReference type="Proteomes" id="UP000485880">
    <property type="component" value="Unassembled WGS sequence"/>
</dbReference>
<dbReference type="AlphaFoldDB" id="A0A8B6M6F6"/>
<dbReference type="RefSeq" id="WP_174512112.1">
    <property type="nucleotide sequence ID" value="NZ_CABFMQ020000076.1"/>
</dbReference>
<dbReference type="Pfam" id="PF13692">
    <property type="entry name" value="Glyco_trans_1_4"/>
    <property type="match status" value="1"/>
</dbReference>
<proteinExistence type="predicted"/>
<keyword evidence="2" id="KW-1185">Reference proteome</keyword>
<evidence type="ECO:0000313" key="2">
    <source>
        <dbReference type="Proteomes" id="UP000485880"/>
    </source>
</evidence>
<gene>
    <name evidence="1" type="ORF">MPC4_20110</name>
</gene>
<organism evidence="1 2">
    <name type="scientific">Methylocella tundrae</name>
    <dbReference type="NCBI Taxonomy" id="227605"/>
    <lineage>
        <taxon>Bacteria</taxon>
        <taxon>Pseudomonadati</taxon>
        <taxon>Pseudomonadota</taxon>
        <taxon>Alphaproteobacteria</taxon>
        <taxon>Hyphomicrobiales</taxon>
        <taxon>Beijerinckiaceae</taxon>
        <taxon>Methylocella</taxon>
    </lineage>
</organism>
<sequence length="416" mass="45680">MDIIFLDNGLIGRGEHSYSLIKQVGEALTRRGVRHLGFGTKVMQASVAEELGVLPHFNYPLYFGVVISEREHDRRRTLFAKILGLKADPTQPSEIDTWRVLNASFEKDLRALPPDAWSADNLIVVPACSQNEILGLVRALLARPEGARPRVLCQLMFGPNWTAWGRPAKLGTKLYRKAFALARPLIGKTLFFTTENEAMRRLYRTTFRVETDILPVPFGDVAPAAAPAERPVFGFFGNSKSDKGFHLLPKTIEICRARGLAADFTVQLQHCGWEPATVAAEAELRRMQGIRLIEGVLNGQDYVAETSRIDAMLLPYDPILFGLRGSGIFTQSVAAGRPVVASKGTFAGDSITRGEAEGEIFSPYDAPAFADAVERLAGRLQGSHCRAAALAKAFRQSHSADAYVDVVLAHAPRKPE</sequence>
<keyword evidence="1" id="KW-0808">Transferase</keyword>
<dbReference type="EMBL" id="CABFMQ020000076">
    <property type="protein sequence ID" value="VTZ49900.1"/>
    <property type="molecule type" value="Genomic_DNA"/>
</dbReference>
<reference evidence="1 2" key="1">
    <citation type="submission" date="2019-05" db="EMBL/GenBank/DDBJ databases">
        <authorList>
            <person name="Farhan Ul Haque M."/>
        </authorList>
    </citation>
    <scope>NUCLEOTIDE SEQUENCE [LARGE SCALE GENOMIC DNA]</scope>
    <source>
        <strain evidence="1">2</strain>
    </source>
</reference>
<dbReference type="Gene3D" id="3.40.50.2000">
    <property type="entry name" value="Glycogen Phosphorylase B"/>
    <property type="match status" value="1"/>
</dbReference>
<evidence type="ECO:0000313" key="1">
    <source>
        <dbReference type="EMBL" id="VTZ49900.1"/>
    </source>
</evidence>